<dbReference type="RefSeq" id="WP_095497538.1">
    <property type="nucleotide sequence ID" value="NZ_BSPO01000002.1"/>
</dbReference>
<protein>
    <submittedName>
        <fullName evidence="2">Transposase</fullName>
    </submittedName>
</protein>
<sequence length="211" mass="24449">MPRAKRNLQPNIPAHITHRGNNRQACFHQATDYKHYLTWMAEYAEKFGCAVHAYCLMPNHTHILMTPLTQYSISLAMHGIGQRYAQYYNRKYHRTGAFFERRFASKPIEHERYFLSCMRYIEFNPVKANITALPEEYAWSSYHCNGLGVPNTNITQHACYQDLGNDDKERQRAYQALMSLKFSDAELQGIMTHSVQPIGRPKKGKGGQAPF</sequence>
<evidence type="ECO:0000313" key="2">
    <source>
        <dbReference type="EMBL" id="GLS82878.1"/>
    </source>
</evidence>
<dbReference type="PANTHER" id="PTHR34322:SF2">
    <property type="entry name" value="TRANSPOSASE IS200-LIKE DOMAIN-CONTAINING PROTEIN"/>
    <property type="match status" value="1"/>
</dbReference>
<dbReference type="Gene3D" id="3.30.70.1290">
    <property type="entry name" value="Transposase IS200-like"/>
    <property type="match status" value="1"/>
</dbReference>
<dbReference type="SUPFAM" id="SSF143422">
    <property type="entry name" value="Transposase IS200-like"/>
    <property type="match status" value="1"/>
</dbReference>
<dbReference type="Pfam" id="PF01797">
    <property type="entry name" value="Y1_Tnp"/>
    <property type="match status" value="1"/>
</dbReference>
<dbReference type="GO" id="GO:0004803">
    <property type="term" value="F:transposase activity"/>
    <property type="evidence" value="ECO:0007669"/>
    <property type="project" value="InterPro"/>
</dbReference>
<organism evidence="2 3">
    <name type="scientific">Paraferrimonas haliotis</name>
    <dbReference type="NCBI Taxonomy" id="2013866"/>
    <lineage>
        <taxon>Bacteria</taxon>
        <taxon>Pseudomonadati</taxon>
        <taxon>Pseudomonadota</taxon>
        <taxon>Gammaproteobacteria</taxon>
        <taxon>Alteromonadales</taxon>
        <taxon>Ferrimonadaceae</taxon>
        <taxon>Paraferrimonas</taxon>
    </lineage>
</organism>
<dbReference type="EMBL" id="BSPO01000002">
    <property type="protein sequence ID" value="GLS82878.1"/>
    <property type="molecule type" value="Genomic_DNA"/>
</dbReference>
<evidence type="ECO:0000313" key="3">
    <source>
        <dbReference type="Proteomes" id="UP001157439"/>
    </source>
</evidence>
<name>A0AA37WVW8_9GAMM</name>
<accession>A0AA37WVW8</accession>
<dbReference type="InterPro" id="IPR036515">
    <property type="entry name" value="Transposase_17_sf"/>
</dbReference>
<comment type="caution">
    <text evidence="2">The sequence shown here is derived from an EMBL/GenBank/DDBJ whole genome shotgun (WGS) entry which is preliminary data.</text>
</comment>
<gene>
    <name evidence="2" type="ORF">GCM10007894_08550</name>
</gene>
<dbReference type="PANTHER" id="PTHR34322">
    <property type="entry name" value="TRANSPOSASE, Y1_TNP DOMAIN-CONTAINING"/>
    <property type="match status" value="1"/>
</dbReference>
<keyword evidence="3" id="KW-1185">Reference proteome</keyword>
<dbReference type="AlphaFoldDB" id="A0AA37WVW8"/>
<dbReference type="Proteomes" id="UP001157439">
    <property type="component" value="Unassembled WGS sequence"/>
</dbReference>
<evidence type="ECO:0000259" key="1">
    <source>
        <dbReference type="SMART" id="SM01321"/>
    </source>
</evidence>
<dbReference type="SMART" id="SM01321">
    <property type="entry name" value="Y1_Tnp"/>
    <property type="match status" value="1"/>
</dbReference>
<dbReference type="InterPro" id="IPR002686">
    <property type="entry name" value="Transposase_17"/>
</dbReference>
<dbReference type="GO" id="GO:0003677">
    <property type="term" value="F:DNA binding"/>
    <property type="evidence" value="ECO:0007669"/>
    <property type="project" value="InterPro"/>
</dbReference>
<dbReference type="GO" id="GO:0006313">
    <property type="term" value="P:DNA transposition"/>
    <property type="evidence" value="ECO:0007669"/>
    <property type="project" value="InterPro"/>
</dbReference>
<feature type="domain" description="Transposase IS200-like" evidence="1">
    <location>
        <begin position="9"/>
        <end position="124"/>
    </location>
</feature>
<reference evidence="2 3" key="1">
    <citation type="journal article" date="2014" name="Int. J. Syst. Evol. Microbiol.">
        <title>Complete genome sequence of Corynebacterium casei LMG S-19264T (=DSM 44701T), isolated from a smear-ripened cheese.</title>
        <authorList>
            <consortium name="US DOE Joint Genome Institute (JGI-PGF)"/>
            <person name="Walter F."/>
            <person name="Albersmeier A."/>
            <person name="Kalinowski J."/>
            <person name="Ruckert C."/>
        </authorList>
    </citation>
    <scope>NUCLEOTIDE SEQUENCE [LARGE SCALE GENOMIC DNA]</scope>
    <source>
        <strain evidence="2 3">NBRC 112785</strain>
    </source>
</reference>
<proteinExistence type="predicted"/>